<reference evidence="1 2" key="1">
    <citation type="submission" date="2021-03" db="EMBL/GenBank/DDBJ databases">
        <title>Sequencing the genomes of 1000 actinobacteria strains.</title>
        <authorList>
            <person name="Klenk H.-P."/>
        </authorList>
    </citation>
    <scope>NUCLEOTIDE SEQUENCE [LARGE SCALE GENOMIC DNA]</scope>
    <source>
        <strain evidence="1 2">DSM 18824</strain>
    </source>
</reference>
<dbReference type="Proteomes" id="UP000755585">
    <property type="component" value="Unassembled WGS sequence"/>
</dbReference>
<proteinExistence type="predicted"/>
<accession>A0ABS4UYA5</accession>
<protein>
    <submittedName>
        <fullName evidence="1">Uncharacterized protein</fullName>
    </submittedName>
</protein>
<name>A0ABS4UYA5_9ACTN</name>
<comment type="caution">
    <text evidence="1">The sequence shown here is derived from an EMBL/GenBank/DDBJ whole genome shotgun (WGS) entry which is preliminary data.</text>
</comment>
<keyword evidence="2" id="KW-1185">Reference proteome</keyword>
<evidence type="ECO:0000313" key="1">
    <source>
        <dbReference type="EMBL" id="MBP2356617.1"/>
    </source>
</evidence>
<gene>
    <name evidence="1" type="ORF">JOF29_007727</name>
</gene>
<dbReference type="EMBL" id="JAGINT010000002">
    <property type="protein sequence ID" value="MBP2356617.1"/>
    <property type="molecule type" value="Genomic_DNA"/>
</dbReference>
<sequence length="95" mass="10262">MLNGRRQPVKATVARGTSYLAIDPGPARIRLNTGETALAAIAWPNTVEVAEDKVSGTYLAIAPRLGEPRLIWPADTDLGTTARVALTAWRRKLPN</sequence>
<evidence type="ECO:0000313" key="2">
    <source>
        <dbReference type="Proteomes" id="UP000755585"/>
    </source>
</evidence>
<organism evidence="1 2">
    <name type="scientific">Kribbella aluminosa</name>
    <dbReference type="NCBI Taxonomy" id="416017"/>
    <lineage>
        <taxon>Bacteria</taxon>
        <taxon>Bacillati</taxon>
        <taxon>Actinomycetota</taxon>
        <taxon>Actinomycetes</taxon>
        <taxon>Propionibacteriales</taxon>
        <taxon>Kribbellaceae</taxon>
        <taxon>Kribbella</taxon>
    </lineage>
</organism>